<dbReference type="AlphaFoldDB" id="A0A914QQ36"/>
<dbReference type="WBParaSite" id="PDA_v2.g5857.t1">
    <property type="protein sequence ID" value="PDA_v2.g5857.t1"/>
    <property type="gene ID" value="PDA_v2.g5857"/>
</dbReference>
<evidence type="ECO:0000313" key="4">
    <source>
        <dbReference type="WBParaSite" id="PDA_v2.g5857.t1"/>
    </source>
</evidence>
<dbReference type="InterPro" id="IPR000210">
    <property type="entry name" value="BTB/POZ_dom"/>
</dbReference>
<reference evidence="4" key="1">
    <citation type="submission" date="2022-11" db="UniProtKB">
        <authorList>
            <consortium name="WormBaseParasite"/>
        </authorList>
    </citation>
    <scope>IDENTIFICATION</scope>
</reference>
<protein>
    <submittedName>
        <fullName evidence="4">BTB domain-containing protein</fullName>
    </submittedName>
</protein>
<evidence type="ECO:0000259" key="2">
    <source>
        <dbReference type="PROSITE" id="PS50097"/>
    </source>
</evidence>
<evidence type="ECO:0000256" key="1">
    <source>
        <dbReference type="SAM" id="MobiDB-lite"/>
    </source>
</evidence>
<organism evidence="3 4">
    <name type="scientific">Panagrolaimus davidi</name>
    <dbReference type="NCBI Taxonomy" id="227884"/>
    <lineage>
        <taxon>Eukaryota</taxon>
        <taxon>Metazoa</taxon>
        <taxon>Ecdysozoa</taxon>
        <taxon>Nematoda</taxon>
        <taxon>Chromadorea</taxon>
        <taxon>Rhabditida</taxon>
        <taxon>Tylenchina</taxon>
        <taxon>Panagrolaimomorpha</taxon>
        <taxon>Panagrolaimoidea</taxon>
        <taxon>Panagrolaimidae</taxon>
        <taxon>Panagrolaimus</taxon>
    </lineage>
</organism>
<sequence>MAWNYGNNSDSDSSDGYSDLESSGFEFDSLSESECEDEEQFQKNIVYKMQQEKYNLFQSQNPETGHFDVIFDFDGKLLYANKYVLATSSETLNSWLSNRWTKDENPIKMETYTFDIFYQFCTFLYSGNCTVTKENIFQIVDAAEFFGIQLLKNHCEKFMKQNRQKLINKENIFEMIKFAERYSLKEFTKYLDYWLYKTLESLIVENEMNFLDLSKSRIIALGKYQNDAMQYKVFDVIFFKAIYKWVENYVQSENGESNDKNFDYEDAIKYEFNKILPYFRIPGFGFDALMDFAVKHGFLFNVSSDLYEILAECKRNIDQEQKLFETVSFGLYFFKS</sequence>
<dbReference type="SUPFAM" id="SSF54695">
    <property type="entry name" value="POZ domain"/>
    <property type="match status" value="1"/>
</dbReference>
<feature type="compositionally biased region" description="Low complexity" evidence="1">
    <location>
        <begin position="1"/>
        <end position="28"/>
    </location>
</feature>
<evidence type="ECO:0000313" key="3">
    <source>
        <dbReference type="Proteomes" id="UP000887578"/>
    </source>
</evidence>
<proteinExistence type="predicted"/>
<feature type="domain" description="BTB" evidence="2">
    <location>
        <begin position="67"/>
        <end position="133"/>
    </location>
</feature>
<dbReference type="PROSITE" id="PS50097">
    <property type="entry name" value="BTB"/>
    <property type="match status" value="1"/>
</dbReference>
<dbReference type="PANTHER" id="PTHR46071:SF2">
    <property type="entry name" value="ANKYRIN REPEAT AND BTB_POZ DOMAIN-CONTAINING PROTEIN 2-LIKE PROTEIN"/>
    <property type="match status" value="1"/>
</dbReference>
<keyword evidence="3" id="KW-1185">Reference proteome</keyword>
<dbReference type="SMART" id="SM00225">
    <property type="entry name" value="BTB"/>
    <property type="match status" value="1"/>
</dbReference>
<dbReference type="Pfam" id="PF00651">
    <property type="entry name" value="BTB"/>
    <property type="match status" value="1"/>
</dbReference>
<accession>A0A914QQ36</accession>
<feature type="region of interest" description="Disordered" evidence="1">
    <location>
        <begin position="1"/>
        <end position="33"/>
    </location>
</feature>
<dbReference type="InterPro" id="IPR011333">
    <property type="entry name" value="SKP1/BTB/POZ_sf"/>
</dbReference>
<dbReference type="PANTHER" id="PTHR46071">
    <property type="entry name" value="ANKYRIN REPEAT AND BTB/POZ DOMAIN-CONTAINING"/>
    <property type="match status" value="1"/>
</dbReference>
<dbReference type="InterPro" id="IPR052089">
    <property type="entry name" value="Ankyrin-BTB/POZ_domain"/>
</dbReference>
<name>A0A914QQ36_9BILA</name>
<dbReference type="Gene3D" id="3.30.710.10">
    <property type="entry name" value="Potassium Channel Kv1.1, Chain A"/>
    <property type="match status" value="1"/>
</dbReference>
<dbReference type="Proteomes" id="UP000887578">
    <property type="component" value="Unplaced"/>
</dbReference>